<proteinExistence type="predicted"/>
<reference evidence="1" key="1">
    <citation type="submission" date="2022-03" db="EMBL/GenBank/DDBJ databases">
        <title>A functionally conserved STORR gene fusion in Papaver species that diverged 16.8 million years ago.</title>
        <authorList>
            <person name="Catania T."/>
        </authorList>
    </citation>
    <scope>NUCLEOTIDE SEQUENCE</scope>
    <source>
        <strain evidence="1">S-191538</strain>
    </source>
</reference>
<dbReference type="Proteomes" id="UP001177140">
    <property type="component" value="Unassembled WGS sequence"/>
</dbReference>
<evidence type="ECO:0000313" key="1">
    <source>
        <dbReference type="EMBL" id="MCL7025120.1"/>
    </source>
</evidence>
<name>A0AA41RXW3_PAPNU</name>
<organism evidence="1 2">
    <name type="scientific">Papaver nudicaule</name>
    <name type="common">Iceland poppy</name>
    <dbReference type="NCBI Taxonomy" id="74823"/>
    <lineage>
        <taxon>Eukaryota</taxon>
        <taxon>Viridiplantae</taxon>
        <taxon>Streptophyta</taxon>
        <taxon>Embryophyta</taxon>
        <taxon>Tracheophyta</taxon>
        <taxon>Spermatophyta</taxon>
        <taxon>Magnoliopsida</taxon>
        <taxon>Ranunculales</taxon>
        <taxon>Papaveraceae</taxon>
        <taxon>Papaveroideae</taxon>
        <taxon>Papaver</taxon>
    </lineage>
</organism>
<sequence>MEGFAFSGDTAQTIARGIDFRFQDIRSLFYKEFLSECGSYDKGKLKEKDQSSISDVHHLNQNFRTHSGVLKLSQSVILVRDESVKKEIIEYIGKQALVLTIVECKGLEFQDVLLYNYFGTSPLRNQWRVLYEYMMEHKLLEHNEQKSFPCFSQTKHKLLCSELKQLYVAVRELDESLAQEMQVASSEADWSSRGIKAAGQRASADRMRGSDSELARGSLLEAAEIYDTIGKAELAARCYIDLKEYKRACLDHFFL</sequence>
<evidence type="ECO:0000313" key="2">
    <source>
        <dbReference type="Proteomes" id="UP001177140"/>
    </source>
</evidence>
<dbReference type="AlphaFoldDB" id="A0AA41RXW3"/>
<dbReference type="InterPro" id="IPR027417">
    <property type="entry name" value="P-loop_NTPase"/>
</dbReference>
<gene>
    <name evidence="1" type="ORF">MKW94_018091</name>
</gene>
<dbReference type="InterPro" id="IPR039904">
    <property type="entry name" value="TRANK1"/>
</dbReference>
<dbReference type="SUPFAM" id="SSF52540">
    <property type="entry name" value="P-loop containing nucleoside triphosphate hydrolases"/>
    <property type="match status" value="1"/>
</dbReference>
<dbReference type="PANTHER" id="PTHR21529">
    <property type="entry name" value="MAMMARY TURMOR VIRUS RECEPTOR HOMOLOG 1, 2 MTVR1, 2"/>
    <property type="match status" value="1"/>
</dbReference>
<accession>A0AA41RXW3</accession>
<keyword evidence="2" id="KW-1185">Reference proteome</keyword>
<protein>
    <submittedName>
        <fullName evidence="1">Uncharacterized protein</fullName>
    </submittedName>
</protein>
<dbReference type="EMBL" id="JAJJMA010041769">
    <property type="protein sequence ID" value="MCL7025120.1"/>
    <property type="molecule type" value="Genomic_DNA"/>
</dbReference>
<comment type="caution">
    <text evidence="1">The sequence shown here is derived from an EMBL/GenBank/DDBJ whole genome shotgun (WGS) entry which is preliminary data.</text>
</comment>
<dbReference type="PANTHER" id="PTHR21529:SF4">
    <property type="entry name" value="TPR AND ANKYRIN REPEAT-CONTAINING PROTEIN 1"/>
    <property type="match status" value="1"/>
</dbReference>